<evidence type="ECO:0000313" key="1">
    <source>
        <dbReference type="EMBL" id="PPE03797.1"/>
    </source>
</evidence>
<dbReference type="PANTHER" id="PTHR37841">
    <property type="entry name" value="GLR2918 PROTEIN"/>
    <property type="match status" value="1"/>
</dbReference>
<evidence type="ECO:0000313" key="2">
    <source>
        <dbReference type="Proteomes" id="UP000239425"/>
    </source>
</evidence>
<sequence>MRKKIFIYTLLIVCAGCDVKKTPEICATRVKRINLEPESYSSANKVVGTDPSMRKFTDPNTGLMGFKNKNGKIVIPAKYRSVWDFSIYGVADVYDPYNYEPRINEFGKRIVKVRQSWYKINKFGDILVKSYLFDNGPDYYVSGLSRFEANGKMGCIDLQGKIAVPPRFDWITPFFFSHPIAIVCVGCRLTKAHKNDQYPDMKGGKWGAINKKGEIVIPMEFTDYKVDHKDRSIVLFKGNVPYNICLDKNNTFKTVEKDNTL</sequence>
<dbReference type="Proteomes" id="UP000239425">
    <property type="component" value="Unassembled WGS sequence"/>
</dbReference>
<dbReference type="EMBL" id="PHHC01000082">
    <property type="protein sequence ID" value="PPE03797.1"/>
    <property type="molecule type" value="Genomic_DNA"/>
</dbReference>
<dbReference type="Pfam" id="PF14903">
    <property type="entry name" value="WG_beta_rep"/>
    <property type="match status" value="3"/>
</dbReference>
<dbReference type="AlphaFoldDB" id="A0A2S5R916"/>
<organism evidence="1 2">
    <name type="scientific">Holospora curviuscula</name>
    <dbReference type="NCBI Taxonomy" id="1082868"/>
    <lineage>
        <taxon>Bacteria</taxon>
        <taxon>Pseudomonadati</taxon>
        <taxon>Pseudomonadota</taxon>
        <taxon>Alphaproteobacteria</taxon>
        <taxon>Holosporales</taxon>
        <taxon>Holosporaceae</taxon>
        <taxon>Holospora</taxon>
    </lineage>
</organism>
<dbReference type="OrthoDB" id="343240at2"/>
<name>A0A2S5R916_9PROT</name>
<gene>
    <name evidence="1" type="ORF">HCUR_00812</name>
</gene>
<keyword evidence="2" id="KW-1185">Reference proteome</keyword>
<comment type="caution">
    <text evidence="1">The sequence shown here is derived from an EMBL/GenBank/DDBJ whole genome shotgun (WGS) entry which is preliminary data.</text>
</comment>
<reference evidence="1 2" key="1">
    <citation type="submission" date="2017-11" db="EMBL/GenBank/DDBJ databases">
        <title>Comparative genomic analysis of Holospora spp., intranuclear symbionts of paramecia.</title>
        <authorList>
            <person name="Garushyants S.K."/>
            <person name="Beliavskaya A."/>
            <person name="Malko D.B."/>
            <person name="Logacheva M.D."/>
            <person name="Rautian M.S."/>
            <person name="Gelfand M.S."/>
        </authorList>
    </citation>
    <scope>NUCLEOTIDE SEQUENCE [LARGE SCALE GENOMIC DNA]</scope>
    <source>
        <strain evidence="2">02AZ16</strain>
    </source>
</reference>
<dbReference type="PANTHER" id="PTHR37841:SF1">
    <property type="entry name" value="DUF3298 DOMAIN-CONTAINING PROTEIN"/>
    <property type="match status" value="1"/>
</dbReference>
<proteinExistence type="predicted"/>
<dbReference type="RefSeq" id="WP_104206828.1">
    <property type="nucleotide sequence ID" value="NZ_PHHC01000082.1"/>
</dbReference>
<accession>A0A2S5R916</accession>
<dbReference type="InterPro" id="IPR032774">
    <property type="entry name" value="WG_beta_rep"/>
</dbReference>
<protein>
    <submittedName>
        <fullName evidence="1">KWG Leptospira</fullName>
    </submittedName>
</protein>